<feature type="region of interest" description="Disordered" evidence="1">
    <location>
        <begin position="1"/>
        <end position="28"/>
    </location>
</feature>
<feature type="domain" description="DUF7903" evidence="2">
    <location>
        <begin position="43"/>
        <end position="144"/>
    </location>
</feature>
<organism evidence="3 4">
    <name type="scientific">Phtheirospermum japonicum</name>
    <dbReference type="NCBI Taxonomy" id="374723"/>
    <lineage>
        <taxon>Eukaryota</taxon>
        <taxon>Viridiplantae</taxon>
        <taxon>Streptophyta</taxon>
        <taxon>Embryophyta</taxon>
        <taxon>Tracheophyta</taxon>
        <taxon>Spermatophyta</taxon>
        <taxon>Magnoliopsida</taxon>
        <taxon>eudicotyledons</taxon>
        <taxon>Gunneridae</taxon>
        <taxon>Pentapetalae</taxon>
        <taxon>asterids</taxon>
        <taxon>lamiids</taxon>
        <taxon>Lamiales</taxon>
        <taxon>Orobanchaceae</taxon>
        <taxon>Orobanchaceae incertae sedis</taxon>
        <taxon>Phtheirospermum</taxon>
    </lineage>
</organism>
<dbReference type="Pfam" id="PF25475">
    <property type="entry name" value="DUF7903"/>
    <property type="match status" value="2"/>
</dbReference>
<name>A0A830BVT4_9LAMI</name>
<keyword evidence="4" id="KW-1185">Reference proteome</keyword>
<protein>
    <recommendedName>
        <fullName evidence="2">DUF7903 domain-containing protein</fullName>
    </recommendedName>
</protein>
<dbReference type="PANTHER" id="PTHR35481">
    <property type="entry name" value="DNA-DIRECTED RNA POLYMERASE SUBUNIT ALPHA"/>
    <property type="match status" value="1"/>
</dbReference>
<dbReference type="EMBL" id="BMAC01000208">
    <property type="protein sequence ID" value="GFP90102.1"/>
    <property type="molecule type" value="Genomic_DNA"/>
</dbReference>
<evidence type="ECO:0000256" key="1">
    <source>
        <dbReference type="SAM" id="MobiDB-lite"/>
    </source>
</evidence>
<gene>
    <name evidence="3" type="ORF">PHJA_001154000</name>
</gene>
<dbReference type="OrthoDB" id="2014147at2759"/>
<dbReference type="Proteomes" id="UP000653305">
    <property type="component" value="Unassembled WGS sequence"/>
</dbReference>
<comment type="caution">
    <text evidence="3">The sequence shown here is derived from an EMBL/GenBank/DDBJ whole genome shotgun (WGS) entry which is preliminary data.</text>
</comment>
<proteinExistence type="predicted"/>
<evidence type="ECO:0000259" key="2">
    <source>
        <dbReference type="Pfam" id="PF25475"/>
    </source>
</evidence>
<reference evidence="3" key="1">
    <citation type="submission" date="2020-07" db="EMBL/GenBank/DDBJ databases">
        <title>Ethylene signaling mediates host invasion by parasitic plants.</title>
        <authorList>
            <person name="Yoshida S."/>
        </authorList>
    </citation>
    <scope>NUCLEOTIDE SEQUENCE</scope>
    <source>
        <strain evidence="3">Okayama</strain>
    </source>
</reference>
<evidence type="ECO:0000313" key="4">
    <source>
        <dbReference type="Proteomes" id="UP000653305"/>
    </source>
</evidence>
<feature type="domain" description="DUF7903" evidence="2">
    <location>
        <begin position="145"/>
        <end position="234"/>
    </location>
</feature>
<accession>A0A830BVT4</accession>
<dbReference type="InterPro" id="IPR057225">
    <property type="entry name" value="DUF7903"/>
</dbReference>
<dbReference type="AlphaFoldDB" id="A0A830BVT4"/>
<evidence type="ECO:0000313" key="3">
    <source>
        <dbReference type="EMBL" id="GFP90102.1"/>
    </source>
</evidence>
<sequence length="240" mass="26859">MAYIPPHMRQSKGAAVAPSPAPPPESLSTRFQRNLKLKSKNYPKKILYSEKAISKWFVVGLADESRTSDLARLDPVATESSEKPVTLVLKENGVEASEISQNPWDFVAERVKQDLFSSLQNVKNEMMSSEFNKIKPTLILRFGKDEELENIKRLINSARLDSEVKGGLRWPLGKQVSGDRYTVVGAWHTISETYTNSSMRLKVRHADRFDFRASSGEVAKEVHLTMPGVASLLRVSVPCA</sequence>
<dbReference type="PANTHER" id="PTHR35481:SF1">
    <property type="entry name" value="DNA-DIRECTED RNA POLYMERASE SUBUNIT ALPHA"/>
    <property type="match status" value="1"/>
</dbReference>